<keyword evidence="2" id="KW-1185">Reference proteome</keyword>
<gene>
    <name evidence="1" type="ORF">SAMN06295910_1199</name>
</gene>
<protein>
    <recommendedName>
        <fullName evidence="3">DUF1176 domain-containing protein</fullName>
    </recommendedName>
</protein>
<dbReference type="AlphaFoldDB" id="A0A1X7G5Q5"/>
<dbReference type="Pfam" id="PF06674">
    <property type="entry name" value="DUF1176"/>
    <property type="match status" value="1"/>
</dbReference>
<name>A0A1X7G5Q5_9SPHN</name>
<dbReference type="STRING" id="941907.SAMN06295910_1199"/>
<sequence length="329" mass="34670">MTGALLALLAAAAVPQPGAIRTFGDWTVGCDNGLDCQAVALVPDGATADDIATATIMRGSAAADRPQVAIELWNVAATAMLIDGKRFALTGGGQEEYRPADPAAFVAALIPAQTAVFVDARGKIVGTLSSSGIAAALLYIDDRQRRIGTASALVRKGTKPGPPTPSAIPVIDAAPITNATAIAPTAKEVAAMRKVADCPADDFGPVSAETHALDARRTLVLLSCGAGAYNFSSVPFVIERVRGQLKADYARFDRMPSWGEDDGNPMLVNAGYEKGVLSHYAKGRGLGDCGTSQEFVWDGARFRLTEQREMHECRGSVDWIRTWRAAVKR</sequence>
<dbReference type="InterPro" id="IPR009560">
    <property type="entry name" value="DUF1176"/>
</dbReference>
<reference evidence="2" key="1">
    <citation type="submission" date="2017-04" db="EMBL/GenBank/DDBJ databases">
        <authorList>
            <person name="Varghese N."/>
            <person name="Submissions S."/>
        </authorList>
    </citation>
    <scope>NUCLEOTIDE SEQUENCE [LARGE SCALE GENOMIC DNA]</scope>
    <source>
        <strain evidence="2">Dd16</strain>
    </source>
</reference>
<proteinExistence type="predicted"/>
<dbReference type="Proteomes" id="UP000192934">
    <property type="component" value="Chromosome I"/>
</dbReference>
<evidence type="ECO:0000313" key="2">
    <source>
        <dbReference type="Proteomes" id="UP000192934"/>
    </source>
</evidence>
<evidence type="ECO:0000313" key="1">
    <source>
        <dbReference type="EMBL" id="SMF64453.1"/>
    </source>
</evidence>
<organism evidence="1 2">
    <name type="scientific">Allosphingosinicella indica</name>
    <dbReference type="NCBI Taxonomy" id="941907"/>
    <lineage>
        <taxon>Bacteria</taxon>
        <taxon>Pseudomonadati</taxon>
        <taxon>Pseudomonadota</taxon>
        <taxon>Alphaproteobacteria</taxon>
        <taxon>Sphingomonadales</taxon>
        <taxon>Sphingomonadaceae</taxon>
        <taxon>Allosphingosinicella</taxon>
    </lineage>
</organism>
<evidence type="ECO:0008006" key="3">
    <source>
        <dbReference type="Google" id="ProtNLM"/>
    </source>
</evidence>
<dbReference type="EMBL" id="LT840185">
    <property type="protein sequence ID" value="SMF64453.1"/>
    <property type="molecule type" value="Genomic_DNA"/>
</dbReference>
<accession>A0A1X7G5Q5</accession>
<dbReference type="RefSeq" id="WP_085217962.1">
    <property type="nucleotide sequence ID" value="NZ_LT840185.1"/>
</dbReference>
<dbReference type="OrthoDB" id="330924at2"/>